<gene>
    <name evidence="1" type="ORF">CE91St55_51000</name>
</gene>
<dbReference type="EMBL" id="BQNJ01000002">
    <property type="protein sequence ID" value="GKH03119.1"/>
    <property type="molecule type" value="Genomic_DNA"/>
</dbReference>
<name>A0AA37JKY1_9FIRM</name>
<dbReference type="InterPro" id="IPR003737">
    <property type="entry name" value="GlcNAc_PI_deacetylase-related"/>
</dbReference>
<evidence type="ECO:0008006" key="3">
    <source>
        <dbReference type="Google" id="ProtNLM"/>
    </source>
</evidence>
<dbReference type="SUPFAM" id="SSF102588">
    <property type="entry name" value="LmbE-like"/>
    <property type="match status" value="1"/>
</dbReference>
<comment type="caution">
    <text evidence="1">The sequence shown here is derived from an EMBL/GenBank/DDBJ whole genome shotgun (WGS) entry which is preliminary data.</text>
</comment>
<dbReference type="InterPro" id="IPR024078">
    <property type="entry name" value="LmbE-like_dom_sf"/>
</dbReference>
<dbReference type="AlphaFoldDB" id="A0AA37JKY1"/>
<dbReference type="RefSeq" id="WP_118039931.1">
    <property type="nucleotide sequence ID" value="NZ_BQNJ01000002.1"/>
</dbReference>
<dbReference type="Pfam" id="PF02585">
    <property type="entry name" value="PIG-L"/>
    <property type="match status" value="1"/>
</dbReference>
<accession>A0AA37JKY1</accession>
<organism evidence="1 2">
    <name type="scientific">Hungatella hathewayi</name>
    <dbReference type="NCBI Taxonomy" id="154046"/>
    <lineage>
        <taxon>Bacteria</taxon>
        <taxon>Bacillati</taxon>
        <taxon>Bacillota</taxon>
        <taxon>Clostridia</taxon>
        <taxon>Lachnospirales</taxon>
        <taxon>Lachnospiraceae</taxon>
        <taxon>Hungatella</taxon>
    </lineage>
</organism>
<proteinExistence type="predicted"/>
<reference evidence="1" key="1">
    <citation type="submission" date="2022-01" db="EMBL/GenBank/DDBJ databases">
        <title>Novel bile acid biosynthetic pathways are enriched in the microbiome of centenarians.</title>
        <authorList>
            <person name="Sato Y."/>
            <person name="Atarashi K."/>
            <person name="Plichta R.D."/>
            <person name="Arai Y."/>
            <person name="Sasajima S."/>
            <person name="Kearney M.S."/>
            <person name="Suda W."/>
            <person name="Takeshita K."/>
            <person name="Sasaki T."/>
            <person name="Okamoto S."/>
            <person name="Skelly N.A."/>
            <person name="Okamura Y."/>
            <person name="Vlamakis H."/>
            <person name="Li Y."/>
            <person name="Tanoue T."/>
            <person name="Takei H."/>
            <person name="Nittono H."/>
            <person name="Narushima S."/>
            <person name="Irie J."/>
            <person name="Itoh H."/>
            <person name="Moriya K."/>
            <person name="Sugiura Y."/>
            <person name="Suematsu M."/>
            <person name="Moritoki N."/>
            <person name="Shibata S."/>
            <person name="Littman R.D."/>
            <person name="Fischbach A.M."/>
            <person name="Uwamino Y."/>
            <person name="Inoue T."/>
            <person name="Honda A."/>
            <person name="Hattori M."/>
            <person name="Murai T."/>
            <person name="Xavier J.R."/>
            <person name="Hirose N."/>
            <person name="Honda K."/>
        </authorList>
    </citation>
    <scope>NUCLEOTIDE SEQUENCE</scope>
    <source>
        <strain evidence="1">CE91-St55</strain>
    </source>
</reference>
<dbReference type="GO" id="GO:0016811">
    <property type="term" value="F:hydrolase activity, acting on carbon-nitrogen (but not peptide) bonds, in linear amides"/>
    <property type="evidence" value="ECO:0007669"/>
    <property type="project" value="TreeGrafter"/>
</dbReference>
<dbReference type="Proteomes" id="UP001055091">
    <property type="component" value="Unassembled WGS sequence"/>
</dbReference>
<evidence type="ECO:0000313" key="2">
    <source>
        <dbReference type="Proteomes" id="UP001055091"/>
    </source>
</evidence>
<dbReference type="PANTHER" id="PTHR12993">
    <property type="entry name" value="N-ACETYLGLUCOSAMINYL-PHOSPHATIDYLINOSITOL DE-N-ACETYLASE-RELATED"/>
    <property type="match status" value="1"/>
</dbReference>
<dbReference type="PANTHER" id="PTHR12993:SF11">
    <property type="entry name" value="N-ACETYLGLUCOSAMINYL-PHOSPHATIDYLINOSITOL DE-N-ACETYLASE"/>
    <property type="match status" value="1"/>
</dbReference>
<sequence>MDKKKSGTLHDSLMVIVPHQDDEILMCAGILWEAAKRKIPAVVVMVTNGDYGSSDLSIGRSRLKETLAGLAMLGIDAGNVEFLGYADTGMPKEESFLNGLYEETDAGRLHRSHCSEETYGLEEKDEYHKKRWGAHAPYDRAHLAADLYGVIEEHRPAMIFTTSEFDTHGDHSALCLFVRDSLVRMKAEADTECGLPRLYSGIVHSLAGDENWPVRTTEVGPYTESEQFEETSRFRWEDRISFPVPECMRTEVREDNLKYRALSCHITALKPDAVDFLYAFIKNEELFWEINY</sequence>
<protein>
    <recommendedName>
        <fullName evidence="3">PIG-L family deacetylase</fullName>
    </recommendedName>
</protein>
<dbReference type="Gene3D" id="3.40.50.10320">
    <property type="entry name" value="LmbE-like"/>
    <property type="match status" value="1"/>
</dbReference>
<evidence type="ECO:0000313" key="1">
    <source>
        <dbReference type="EMBL" id="GKH03119.1"/>
    </source>
</evidence>